<dbReference type="PANTHER" id="PTHR42749">
    <property type="entry name" value="CELL SHAPE-DETERMINING PROTEIN MREB"/>
    <property type="match status" value="1"/>
</dbReference>
<dbReference type="GO" id="GO:0005524">
    <property type="term" value="F:ATP binding"/>
    <property type="evidence" value="ECO:0007669"/>
    <property type="project" value="UniProtKB-KW"/>
</dbReference>
<dbReference type="InterPro" id="IPR056546">
    <property type="entry name" value="MreB_MamK-like"/>
</dbReference>
<keyword evidence="1 6" id="KW-0963">Cytoplasm</keyword>
<evidence type="ECO:0000313" key="8">
    <source>
        <dbReference type="Proteomes" id="UP000199309"/>
    </source>
</evidence>
<dbReference type="InterPro" id="IPR004753">
    <property type="entry name" value="MreB"/>
</dbReference>
<evidence type="ECO:0000256" key="2">
    <source>
        <dbReference type="ARBA" id="ARBA00022741"/>
    </source>
</evidence>
<dbReference type="GO" id="GO:0005737">
    <property type="term" value="C:cytoplasm"/>
    <property type="evidence" value="ECO:0007669"/>
    <property type="project" value="UniProtKB-SubCell"/>
</dbReference>
<comment type="function">
    <text evidence="6">Forms membrane-associated dynamic filaments that are essential for cell shape determination. Acts by regulating cell wall synthesis and cell elongation, and thus cell shape. A feedback loop between cell geometry and MreB localization may maintain elongated cell shape by targeting cell wall growth to regions of negative cell wall curvature.</text>
</comment>
<dbReference type="GO" id="GO:0008360">
    <property type="term" value="P:regulation of cell shape"/>
    <property type="evidence" value="ECO:0007669"/>
    <property type="project" value="UniProtKB-UniRule"/>
</dbReference>
<comment type="subcellular location">
    <subcellularLocation>
        <location evidence="6">Cytoplasm</location>
    </subcellularLocation>
    <text evidence="6">Membrane-associated.</text>
</comment>
<dbReference type="InterPro" id="IPR043129">
    <property type="entry name" value="ATPase_NBD"/>
</dbReference>
<keyword evidence="8" id="KW-1185">Reference proteome</keyword>
<feature type="binding site" evidence="6">
    <location>
        <begin position="288"/>
        <end position="291"/>
    </location>
    <ligand>
        <name>ATP</name>
        <dbReference type="ChEBI" id="CHEBI:30616"/>
    </ligand>
</feature>
<evidence type="ECO:0000313" key="7">
    <source>
        <dbReference type="EMBL" id="SDM28595.1"/>
    </source>
</evidence>
<dbReference type="SUPFAM" id="SSF53067">
    <property type="entry name" value="Actin-like ATPase domain"/>
    <property type="match status" value="2"/>
</dbReference>
<proteinExistence type="inferred from homology"/>
<evidence type="ECO:0000256" key="3">
    <source>
        <dbReference type="ARBA" id="ARBA00022840"/>
    </source>
</evidence>
<protein>
    <recommendedName>
        <fullName evidence="6">Cell shape-determining protein MreB</fullName>
    </recommendedName>
</protein>
<dbReference type="PANTHER" id="PTHR42749:SF1">
    <property type="entry name" value="CELL SHAPE-DETERMINING PROTEIN MREB"/>
    <property type="match status" value="1"/>
</dbReference>
<dbReference type="SMART" id="SM00268">
    <property type="entry name" value="ACTIN"/>
    <property type="match status" value="1"/>
</dbReference>
<keyword evidence="4 6" id="KW-0133">Cell shape</keyword>
<feature type="binding site" evidence="6">
    <location>
        <begin position="208"/>
        <end position="211"/>
    </location>
    <ligand>
        <name>ATP</name>
        <dbReference type="ChEBI" id="CHEBI:30616"/>
    </ligand>
</feature>
<gene>
    <name evidence="6" type="primary">mreB</name>
    <name evidence="7" type="ORF">SAMN05660299_00581</name>
</gene>
<dbReference type="InterPro" id="IPR004000">
    <property type="entry name" value="Actin"/>
</dbReference>
<dbReference type="STRING" id="349095.SAMN05660299_00581"/>
<dbReference type="NCBIfam" id="NF010539">
    <property type="entry name" value="PRK13927.1"/>
    <property type="match status" value="1"/>
</dbReference>
<dbReference type="EMBL" id="FNHQ01000004">
    <property type="protein sequence ID" value="SDM28595.1"/>
    <property type="molecule type" value="Genomic_DNA"/>
</dbReference>
<evidence type="ECO:0000256" key="6">
    <source>
        <dbReference type="HAMAP-Rule" id="MF_02207"/>
    </source>
</evidence>
<dbReference type="GO" id="GO:0000902">
    <property type="term" value="P:cell morphogenesis"/>
    <property type="evidence" value="ECO:0007669"/>
    <property type="project" value="InterPro"/>
</dbReference>
<comment type="similarity">
    <text evidence="5 6">Belongs to the FtsA/MreB family.</text>
</comment>
<dbReference type="CDD" id="cd10225">
    <property type="entry name" value="ASKHA_NBD_MreB-like"/>
    <property type="match status" value="1"/>
</dbReference>
<dbReference type="HAMAP" id="MF_02207">
    <property type="entry name" value="MreB"/>
    <property type="match status" value="1"/>
</dbReference>
<keyword evidence="2 6" id="KW-0547">Nucleotide-binding</keyword>
<name>A0A1G9S1I0_9FIRM</name>
<dbReference type="PRINTS" id="PR01652">
    <property type="entry name" value="SHAPEPROTEIN"/>
</dbReference>
<accession>A0A1G9S1I0</accession>
<dbReference type="Gene3D" id="3.30.420.40">
    <property type="match status" value="3"/>
</dbReference>
<dbReference type="RefSeq" id="WP_091648001.1">
    <property type="nucleotide sequence ID" value="NZ_FNHQ01000004.1"/>
</dbReference>
<organism evidence="7 8">
    <name type="scientific">Megasphaera paucivorans</name>
    <dbReference type="NCBI Taxonomy" id="349095"/>
    <lineage>
        <taxon>Bacteria</taxon>
        <taxon>Bacillati</taxon>
        <taxon>Bacillota</taxon>
        <taxon>Negativicutes</taxon>
        <taxon>Veillonellales</taxon>
        <taxon>Veillonellaceae</taxon>
        <taxon>Megasphaera</taxon>
    </lineage>
</organism>
<sequence>MSSIFSPLTKNVGIDLGTCTTQVYVEGRGVVLSEPSLIATDERNKKVIAVGNAAAGLLAKSPETVKVHKPLLNGVIADYNVTRTMLGYLLSKSVRSVQRLRIIVGVPSAASNVEKRAVLEAVFQAGAKEAYLMETAAAAAIGSNLPIFEPLGNMVIDMGGGTTSIATLSLGGIAVAKSVHLGGLDLDAAIKEYLREKYDVVTGDSTVEEIKVRIGSAVLPLEDQPYYFTGRGLDDGLLKEVAVKSSEIYQVIAKPLYRILELVRNVLRETPPELSADVMEHGIVLTGGGALLHGLDKLFSQELRVPVMIGANPELAVVTGIGKALMSREKLPALVEGAQHIYRRRF</sequence>
<comment type="subunit">
    <text evidence="6">Forms polymers.</text>
</comment>
<evidence type="ECO:0000256" key="4">
    <source>
        <dbReference type="ARBA" id="ARBA00022960"/>
    </source>
</evidence>
<evidence type="ECO:0000256" key="1">
    <source>
        <dbReference type="ARBA" id="ARBA00022490"/>
    </source>
</evidence>
<evidence type="ECO:0000256" key="5">
    <source>
        <dbReference type="ARBA" id="ARBA00023458"/>
    </source>
</evidence>
<reference evidence="7 8" key="1">
    <citation type="submission" date="2016-10" db="EMBL/GenBank/DDBJ databases">
        <authorList>
            <person name="de Groot N.N."/>
        </authorList>
    </citation>
    <scope>NUCLEOTIDE SEQUENCE [LARGE SCALE GENOMIC DNA]</scope>
    <source>
        <strain evidence="7 8">DSM 16981</strain>
    </source>
</reference>
<dbReference type="Pfam" id="PF06723">
    <property type="entry name" value="MreB_Mbl"/>
    <property type="match status" value="1"/>
</dbReference>
<dbReference type="AlphaFoldDB" id="A0A1G9S1I0"/>
<feature type="binding site" evidence="6">
    <location>
        <begin position="160"/>
        <end position="162"/>
    </location>
    <ligand>
        <name>ATP</name>
        <dbReference type="ChEBI" id="CHEBI:30616"/>
    </ligand>
</feature>
<keyword evidence="3 6" id="KW-0067">ATP-binding</keyword>
<dbReference type="Proteomes" id="UP000199309">
    <property type="component" value="Unassembled WGS sequence"/>
</dbReference>
<dbReference type="OrthoDB" id="9768127at2"/>
<comment type="caution">
    <text evidence="6">Lacks conserved residue(s) required for the propagation of feature annotation.</text>
</comment>